<evidence type="ECO:0000313" key="2">
    <source>
        <dbReference type="EMBL" id="RDX84245.1"/>
    </source>
</evidence>
<organism evidence="2 3">
    <name type="scientific">Mucuna pruriens</name>
    <name type="common">Velvet bean</name>
    <name type="synonym">Dolichos pruriens</name>
    <dbReference type="NCBI Taxonomy" id="157652"/>
    <lineage>
        <taxon>Eukaryota</taxon>
        <taxon>Viridiplantae</taxon>
        <taxon>Streptophyta</taxon>
        <taxon>Embryophyta</taxon>
        <taxon>Tracheophyta</taxon>
        <taxon>Spermatophyta</taxon>
        <taxon>Magnoliopsida</taxon>
        <taxon>eudicotyledons</taxon>
        <taxon>Gunneridae</taxon>
        <taxon>Pentapetalae</taxon>
        <taxon>rosids</taxon>
        <taxon>fabids</taxon>
        <taxon>Fabales</taxon>
        <taxon>Fabaceae</taxon>
        <taxon>Papilionoideae</taxon>
        <taxon>50 kb inversion clade</taxon>
        <taxon>NPAAA clade</taxon>
        <taxon>indigoferoid/millettioid clade</taxon>
        <taxon>Phaseoleae</taxon>
        <taxon>Mucuna</taxon>
    </lineage>
</organism>
<gene>
    <name evidence="2" type="ORF">CR513_34737</name>
</gene>
<dbReference type="EMBL" id="QJKJ01007106">
    <property type="protein sequence ID" value="RDX84245.1"/>
    <property type="molecule type" value="Genomic_DNA"/>
</dbReference>
<protein>
    <submittedName>
        <fullName evidence="2">Uncharacterized protein</fullName>
    </submittedName>
</protein>
<evidence type="ECO:0000313" key="3">
    <source>
        <dbReference type="Proteomes" id="UP000257109"/>
    </source>
</evidence>
<feature type="region of interest" description="Disordered" evidence="1">
    <location>
        <begin position="1"/>
        <end position="28"/>
    </location>
</feature>
<dbReference type="Proteomes" id="UP000257109">
    <property type="component" value="Unassembled WGS sequence"/>
</dbReference>
<dbReference type="AlphaFoldDB" id="A0A371G113"/>
<name>A0A371G113_MUCPR</name>
<accession>A0A371G113</accession>
<comment type="caution">
    <text evidence="2">The sequence shown here is derived from an EMBL/GenBank/DDBJ whole genome shotgun (WGS) entry which is preliminary data.</text>
</comment>
<dbReference type="OrthoDB" id="778454at2759"/>
<evidence type="ECO:0000256" key="1">
    <source>
        <dbReference type="SAM" id="MobiDB-lite"/>
    </source>
</evidence>
<sequence>MGQLATTMNPLQSTGSRHLPSQTITNPKGNVKKFELDEELLQTFRKVEINIPLLEAIKQIPKYAKFLKELCTHKAKKFKGDVESERNVSVLIKMSKYLP</sequence>
<keyword evidence="3" id="KW-1185">Reference proteome</keyword>
<proteinExistence type="predicted"/>
<reference evidence="2" key="1">
    <citation type="submission" date="2018-05" db="EMBL/GenBank/DDBJ databases">
        <title>Draft genome of Mucuna pruriens seed.</title>
        <authorList>
            <person name="Nnadi N.E."/>
            <person name="Vos R."/>
            <person name="Hasami M.H."/>
            <person name="Devisetty U.K."/>
            <person name="Aguiy J.C."/>
        </authorList>
    </citation>
    <scope>NUCLEOTIDE SEQUENCE [LARGE SCALE GENOMIC DNA]</scope>
    <source>
        <strain evidence="2">JCA_2017</strain>
    </source>
</reference>
<feature type="non-terminal residue" evidence="2">
    <location>
        <position position="1"/>
    </location>
</feature>